<evidence type="ECO:0000256" key="6">
    <source>
        <dbReference type="ARBA" id="ARBA00022840"/>
    </source>
</evidence>
<dbReference type="Gene3D" id="3.30.200.20">
    <property type="entry name" value="Phosphorylase Kinase, domain 1"/>
    <property type="match status" value="1"/>
</dbReference>
<dbReference type="GO" id="GO:0005634">
    <property type="term" value="C:nucleus"/>
    <property type="evidence" value="ECO:0007669"/>
    <property type="project" value="TreeGrafter"/>
</dbReference>
<keyword evidence="6 9" id="KW-0067">ATP-binding</keyword>
<keyword evidence="2" id="KW-0723">Serine/threonine-protein kinase</keyword>
<dbReference type="EMBL" id="KV749966">
    <property type="protein sequence ID" value="OCL06851.1"/>
    <property type="molecule type" value="Genomic_DNA"/>
</dbReference>
<evidence type="ECO:0000256" key="7">
    <source>
        <dbReference type="ARBA" id="ARBA00047811"/>
    </source>
</evidence>
<evidence type="ECO:0000256" key="1">
    <source>
        <dbReference type="ARBA" id="ARBA00012425"/>
    </source>
</evidence>
<evidence type="ECO:0000256" key="3">
    <source>
        <dbReference type="ARBA" id="ARBA00022679"/>
    </source>
</evidence>
<dbReference type="OrthoDB" id="1732493at2759"/>
<dbReference type="InterPro" id="IPR011009">
    <property type="entry name" value="Kinase-like_dom_sf"/>
</dbReference>
<dbReference type="PANTHER" id="PTHR24056">
    <property type="entry name" value="CELL DIVISION PROTEIN KINASE"/>
    <property type="match status" value="1"/>
</dbReference>
<keyword evidence="12" id="KW-1185">Reference proteome</keyword>
<dbReference type="SUPFAM" id="SSF56112">
    <property type="entry name" value="Protein kinase-like (PK-like)"/>
    <property type="match status" value="1"/>
</dbReference>
<sequence length="139" mass="15273">MDSSSQWMSITGQPLNLDSAGGFLGNCTSIKTYETLNSLGEGAYGVVTRSLDTRTSNIVAIKQLLILPSERHNGIPITALREISILRSLKHQNIVNVLDVAVGEEALEDVYMVMEYCEQVGSPSPIEKECGYMYQEEEA</sequence>
<evidence type="ECO:0000256" key="5">
    <source>
        <dbReference type="ARBA" id="ARBA00022777"/>
    </source>
</evidence>
<keyword evidence="4 9" id="KW-0547">Nucleotide-binding</keyword>
<organism evidence="11 12">
    <name type="scientific">Glonium stellatum</name>
    <dbReference type="NCBI Taxonomy" id="574774"/>
    <lineage>
        <taxon>Eukaryota</taxon>
        <taxon>Fungi</taxon>
        <taxon>Dikarya</taxon>
        <taxon>Ascomycota</taxon>
        <taxon>Pezizomycotina</taxon>
        <taxon>Dothideomycetes</taxon>
        <taxon>Pleosporomycetidae</taxon>
        <taxon>Gloniales</taxon>
        <taxon>Gloniaceae</taxon>
        <taxon>Glonium</taxon>
    </lineage>
</organism>
<evidence type="ECO:0000259" key="10">
    <source>
        <dbReference type="PROSITE" id="PS50011"/>
    </source>
</evidence>
<dbReference type="EC" id="2.7.11.22" evidence="1"/>
<evidence type="ECO:0000256" key="4">
    <source>
        <dbReference type="ARBA" id="ARBA00022741"/>
    </source>
</evidence>
<dbReference type="Pfam" id="PF00069">
    <property type="entry name" value="Pkinase"/>
    <property type="match status" value="1"/>
</dbReference>
<keyword evidence="3" id="KW-0808">Transferase</keyword>
<dbReference type="PROSITE" id="PS50011">
    <property type="entry name" value="PROTEIN_KINASE_DOM"/>
    <property type="match status" value="1"/>
</dbReference>
<dbReference type="InterPro" id="IPR050108">
    <property type="entry name" value="CDK"/>
</dbReference>
<evidence type="ECO:0000256" key="9">
    <source>
        <dbReference type="PROSITE-ProRule" id="PRU10141"/>
    </source>
</evidence>
<dbReference type="Proteomes" id="UP000250140">
    <property type="component" value="Unassembled WGS sequence"/>
</dbReference>
<dbReference type="InterPro" id="IPR017441">
    <property type="entry name" value="Protein_kinase_ATP_BS"/>
</dbReference>
<dbReference type="GO" id="GO:0004693">
    <property type="term" value="F:cyclin-dependent protein serine/threonine kinase activity"/>
    <property type="evidence" value="ECO:0007669"/>
    <property type="project" value="UniProtKB-EC"/>
</dbReference>
<dbReference type="InterPro" id="IPR000719">
    <property type="entry name" value="Prot_kinase_dom"/>
</dbReference>
<dbReference type="GO" id="GO:0007346">
    <property type="term" value="P:regulation of mitotic cell cycle"/>
    <property type="evidence" value="ECO:0007669"/>
    <property type="project" value="TreeGrafter"/>
</dbReference>
<feature type="domain" description="Protein kinase" evidence="10">
    <location>
        <begin position="33"/>
        <end position="139"/>
    </location>
</feature>
<name>A0A8E2EYG1_9PEZI</name>
<feature type="binding site" evidence="9">
    <location>
        <position position="62"/>
    </location>
    <ligand>
        <name>ATP</name>
        <dbReference type="ChEBI" id="CHEBI:30616"/>
    </ligand>
</feature>
<dbReference type="GO" id="GO:0005524">
    <property type="term" value="F:ATP binding"/>
    <property type="evidence" value="ECO:0007669"/>
    <property type="project" value="UniProtKB-UniRule"/>
</dbReference>
<evidence type="ECO:0000256" key="2">
    <source>
        <dbReference type="ARBA" id="ARBA00022527"/>
    </source>
</evidence>
<accession>A0A8E2EYG1</accession>
<protein>
    <recommendedName>
        <fullName evidence="1">cyclin-dependent kinase</fullName>
        <ecNumber evidence="1">2.7.11.22</ecNumber>
    </recommendedName>
</protein>
<evidence type="ECO:0000313" key="12">
    <source>
        <dbReference type="Proteomes" id="UP000250140"/>
    </source>
</evidence>
<evidence type="ECO:0000313" key="11">
    <source>
        <dbReference type="EMBL" id="OCL06851.1"/>
    </source>
</evidence>
<gene>
    <name evidence="11" type="ORF">AOQ84DRAFT_69407</name>
</gene>
<dbReference type="PROSITE" id="PS00107">
    <property type="entry name" value="PROTEIN_KINASE_ATP"/>
    <property type="match status" value="1"/>
</dbReference>
<proteinExistence type="predicted"/>
<dbReference type="PANTHER" id="PTHR24056:SF107">
    <property type="entry name" value="CYCLIN-DEPENDENT KINASE 11A-RELATED"/>
    <property type="match status" value="1"/>
</dbReference>
<comment type="catalytic activity">
    <reaction evidence="8">
        <text>L-seryl-[protein] + ATP = O-phospho-L-seryl-[protein] + ADP + H(+)</text>
        <dbReference type="Rhea" id="RHEA:17989"/>
        <dbReference type="Rhea" id="RHEA-COMP:9863"/>
        <dbReference type="Rhea" id="RHEA-COMP:11604"/>
        <dbReference type="ChEBI" id="CHEBI:15378"/>
        <dbReference type="ChEBI" id="CHEBI:29999"/>
        <dbReference type="ChEBI" id="CHEBI:30616"/>
        <dbReference type="ChEBI" id="CHEBI:83421"/>
        <dbReference type="ChEBI" id="CHEBI:456216"/>
        <dbReference type="EC" id="2.7.11.22"/>
    </reaction>
</comment>
<dbReference type="AlphaFoldDB" id="A0A8E2EYG1"/>
<keyword evidence="5 11" id="KW-0418">Kinase</keyword>
<reference evidence="11 12" key="1">
    <citation type="journal article" date="2016" name="Nat. Commun.">
        <title>Ectomycorrhizal ecology is imprinted in the genome of the dominant symbiotic fungus Cenococcum geophilum.</title>
        <authorList>
            <consortium name="DOE Joint Genome Institute"/>
            <person name="Peter M."/>
            <person name="Kohler A."/>
            <person name="Ohm R.A."/>
            <person name="Kuo A."/>
            <person name="Krutzmann J."/>
            <person name="Morin E."/>
            <person name="Arend M."/>
            <person name="Barry K.W."/>
            <person name="Binder M."/>
            <person name="Choi C."/>
            <person name="Clum A."/>
            <person name="Copeland A."/>
            <person name="Grisel N."/>
            <person name="Haridas S."/>
            <person name="Kipfer T."/>
            <person name="LaButti K."/>
            <person name="Lindquist E."/>
            <person name="Lipzen A."/>
            <person name="Maire R."/>
            <person name="Meier B."/>
            <person name="Mihaltcheva S."/>
            <person name="Molinier V."/>
            <person name="Murat C."/>
            <person name="Poggeler S."/>
            <person name="Quandt C.A."/>
            <person name="Sperisen C."/>
            <person name="Tritt A."/>
            <person name="Tisserant E."/>
            <person name="Crous P.W."/>
            <person name="Henrissat B."/>
            <person name="Nehls U."/>
            <person name="Egli S."/>
            <person name="Spatafora J.W."/>
            <person name="Grigoriev I.V."/>
            <person name="Martin F.M."/>
        </authorList>
    </citation>
    <scope>NUCLEOTIDE SEQUENCE [LARGE SCALE GENOMIC DNA]</scope>
    <source>
        <strain evidence="11 12">CBS 207.34</strain>
    </source>
</reference>
<evidence type="ECO:0000256" key="8">
    <source>
        <dbReference type="ARBA" id="ARBA00048367"/>
    </source>
</evidence>
<comment type="catalytic activity">
    <reaction evidence="7">
        <text>L-threonyl-[protein] + ATP = O-phospho-L-threonyl-[protein] + ADP + H(+)</text>
        <dbReference type="Rhea" id="RHEA:46608"/>
        <dbReference type="Rhea" id="RHEA-COMP:11060"/>
        <dbReference type="Rhea" id="RHEA-COMP:11605"/>
        <dbReference type="ChEBI" id="CHEBI:15378"/>
        <dbReference type="ChEBI" id="CHEBI:30013"/>
        <dbReference type="ChEBI" id="CHEBI:30616"/>
        <dbReference type="ChEBI" id="CHEBI:61977"/>
        <dbReference type="ChEBI" id="CHEBI:456216"/>
        <dbReference type="EC" id="2.7.11.22"/>
    </reaction>
</comment>